<keyword evidence="9" id="KW-1185">Reference proteome</keyword>
<comment type="pathway">
    <text evidence="3 7">Amino-sugar metabolism; N-acetylneuraminate degradation; D-fructose 6-phosphate from N-acetylneuraminate: step 3/5.</text>
</comment>
<evidence type="ECO:0000256" key="2">
    <source>
        <dbReference type="ARBA" id="ARBA00002147"/>
    </source>
</evidence>
<dbReference type="EC" id="5.1.3.9" evidence="7"/>
<dbReference type="GO" id="GO:0019262">
    <property type="term" value="P:N-acetylneuraminate catabolic process"/>
    <property type="evidence" value="ECO:0007669"/>
    <property type="project" value="UniProtKB-UniRule"/>
</dbReference>
<comment type="function">
    <text evidence="2 7">Converts N-acetylmannosamine-6-phosphate (ManNAc-6-P) to N-acetylglucosamine-6-phosphate (GlcNAc-6-P).</text>
</comment>
<dbReference type="Gene3D" id="3.20.20.70">
    <property type="entry name" value="Aldolase class I"/>
    <property type="match status" value="1"/>
</dbReference>
<dbReference type="NCBIfam" id="NF002231">
    <property type="entry name" value="PRK01130.1"/>
    <property type="match status" value="1"/>
</dbReference>
<dbReference type="OrthoDB" id="9781704at2"/>
<evidence type="ECO:0000256" key="3">
    <source>
        <dbReference type="ARBA" id="ARBA00005081"/>
    </source>
</evidence>
<evidence type="ECO:0000256" key="6">
    <source>
        <dbReference type="ARBA" id="ARBA00023277"/>
    </source>
</evidence>
<keyword evidence="6 7" id="KW-0119">Carbohydrate metabolism</keyword>
<comment type="catalytic activity">
    <reaction evidence="1 7">
        <text>an N-acyl-D-glucosamine 6-phosphate = an N-acyl-D-mannosamine 6-phosphate</text>
        <dbReference type="Rhea" id="RHEA:23932"/>
        <dbReference type="ChEBI" id="CHEBI:57599"/>
        <dbReference type="ChEBI" id="CHEBI:57666"/>
        <dbReference type="EC" id="5.1.3.9"/>
    </reaction>
</comment>
<evidence type="ECO:0000256" key="7">
    <source>
        <dbReference type="HAMAP-Rule" id="MF_01235"/>
    </source>
</evidence>
<evidence type="ECO:0000256" key="4">
    <source>
        <dbReference type="ARBA" id="ARBA00007439"/>
    </source>
</evidence>
<dbReference type="PANTHER" id="PTHR36204:SF1">
    <property type="entry name" value="N-ACETYLMANNOSAMINE-6-PHOSPHATE 2-EPIMERASE-RELATED"/>
    <property type="match status" value="1"/>
</dbReference>
<dbReference type="CDD" id="cd04729">
    <property type="entry name" value="NanE"/>
    <property type="match status" value="1"/>
</dbReference>
<dbReference type="InterPro" id="IPR011060">
    <property type="entry name" value="RibuloseP-bd_barrel"/>
</dbReference>
<protein>
    <recommendedName>
        <fullName evidence="7">Putative N-acetylmannosamine-6-phosphate 2-epimerase</fullName>
        <ecNumber evidence="7">5.1.3.9</ecNumber>
    </recommendedName>
    <alternativeName>
        <fullName evidence="7">ManNAc-6-P epimerase</fullName>
    </alternativeName>
</protein>
<dbReference type="RefSeq" id="WP_076614133.1">
    <property type="nucleotide sequence ID" value="NZ_CP019323.1"/>
</dbReference>
<dbReference type="GO" id="GO:0005975">
    <property type="term" value="P:carbohydrate metabolic process"/>
    <property type="evidence" value="ECO:0007669"/>
    <property type="project" value="UniProtKB-UniRule"/>
</dbReference>
<dbReference type="GO" id="GO:0006053">
    <property type="term" value="P:N-acetylmannosamine catabolic process"/>
    <property type="evidence" value="ECO:0007669"/>
    <property type="project" value="TreeGrafter"/>
</dbReference>
<dbReference type="AlphaFoldDB" id="A0A1P8Q1G3"/>
<gene>
    <name evidence="7" type="primary">nanE</name>
    <name evidence="8" type="ORF">BTM29_03235</name>
</gene>
<proteinExistence type="inferred from homology"/>
<dbReference type="FunFam" id="3.20.20.70:FF:000035">
    <property type="entry name" value="Putative N-acetylmannosamine-6-phosphate 2-epimerase"/>
    <property type="match status" value="1"/>
</dbReference>
<reference evidence="9" key="1">
    <citation type="submission" date="2016-12" db="EMBL/GenBank/DDBJ databases">
        <authorList>
            <person name="Jung M.Y."/>
            <person name="Lee S.H."/>
        </authorList>
    </citation>
    <scope>NUCLEOTIDE SEQUENCE [LARGE SCALE GENOMIC DNA]</scope>
    <source>
        <strain evidence="9">WiKim39</strain>
    </source>
</reference>
<dbReference type="PANTHER" id="PTHR36204">
    <property type="entry name" value="N-ACETYLMANNOSAMINE-6-PHOSPHATE 2-EPIMERASE-RELATED"/>
    <property type="match status" value="1"/>
</dbReference>
<evidence type="ECO:0000313" key="9">
    <source>
        <dbReference type="Proteomes" id="UP000187499"/>
    </source>
</evidence>
<dbReference type="GO" id="GO:0047465">
    <property type="term" value="F:N-acylglucosamine-6-phosphate 2-epimerase activity"/>
    <property type="evidence" value="ECO:0007669"/>
    <property type="project" value="UniProtKB-EC"/>
</dbReference>
<organism evidence="8 9">
    <name type="scientific">Companilactobacillus allii</name>
    <dbReference type="NCBI Taxonomy" id="1847728"/>
    <lineage>
        <taxon>Bacteria</taxon>
        <taxon>Bacillati</taxon>
        <taxon>Bacillota</taxon>
        <taxon>Bacilli</taxon>
        <taxon>Lactobacillales</taxon>
        <taxon>Lactobacillaceae</taxon>
        <taxon>Companilactobacillus</taxon>
    </lineage>
</organism>
<evidence type="ECO:0000256" key="1">
    <source>
        <dbReference type="ARBA" id="ARBA00000056"/>
    </source>
</evidence>
<dbReference type="InterPro" id="IPR013785">
    <property type="entry name" value="Aldolase_TIM"/>
</dbReference>
<sequence>MKNEFLSIVNKKLIVSCQALSDEPLHSSFIMSRMARAAKMAGSVAIRANSVVDIQAIQDETNLPIIGLSKVDYEDSPVYITPTIKEMRAVASTGAQVVACDVTGQARPNGEKLADIVKQMRKEFPDTLLMADTATIENVKEANELNFDIIGTTMHGYTPDTEGLNIADDDFSYLKEVLEVAKHPVIAEGKVDTPQKARRCIDLGCHAVVVGGAITRPLEIATKFINTVNA</sequence>
<dbReference type="Pfam" id="PF04131">
    <property type="entry name" value="NanE"/>
    <property type="match status" value="1"/>
</dbReference>
<dbReference type="KEGG" id="lalw:BTM29_03235"/>
<keyword evidence="5 7" id="KW-0413">Isomerase</keyword>
<name>A0A1P8Q1G3_9LACO</name>
<evidence type="ECO:0000256" key="5">
    <source>
        <dbReference type="ARBA" id="ARBA00023235"/>
    </source>
</evidence>
<dbReference type="STRING" id="1847728.BTM29_03235"/>
<dbReference type="Proteomes" id="UP000187499">
    <property type="component" value="Chromosome"/>
</dbReference>
<dbReference type="HAMAP" id="MF_01235">
    <property type="entry name" value="ManNAc6P_epimer"/>
    <property type="match status" value="1"/>
</dbReference>
<comment type="similarity">
    <text evidence="4 7">Belongs to the NanE family.</text>
</comment>
<dbReference type="InterPro" id="IPR007260">
    <property type="entry name" value="NanE"/>
</dbReference>
<dbReference type="SUPFAM" id="SSF51366">
    <property type="entry name" value="Ribulose-phoshate binding barrel"/>
    <property type="match status" value="1"/>
</dbReference>
<accession>A0A1P8Q1G3</accession>
<dbReference type="EMBL" id="CP019323">
    <property type="protein sequence ID" value="APX71629.1"/>
    <property type="molecule type" value="Genomic_DNA"/>
</dbReference>
<dbReference type="GO" id="GO:0005829">
    <property type="term" value="C:cytosol"/>
    <property type="evidence" value="ECO:0007669"/>
    <property type="project" value="TreeGrafter"/>
</dbReference>
<dbReference type="UniPathway" id="UPA00629">
    <property type="reaction ID" value="UER00682"/>
</dbReference>
<evidence type="ECO:0000313" key="8">
    <source>
        <dbReference type="EMBL" id="APX71629.1"/>
    </source>
</evidence>